<evidence type="ECO:0000256" key="3">
    <source>
        <dbReference type="ARBA" id="ARBA00022448"/>
    </source>
</evidence>
<keyword evidence="9" id="KW-0406">Ion transport</keyword>
<evidence type="ECO:0000256" key="12">
    <source>
        <dbReference type="ARBA" id="ARBA00023139"/>
    </source>
</evidence>
<dbReference type="PROSITE" id="PS51257">
    <property type="entry name" value="PROKAR_LIPOPROTEIN"/>
    <property type="match status" value="1"/>
</dbReference>
<dbReference type="GO" id="GO:0015288">
    <property type="term" value="F:porin activity"/>
    <property type="evidence" value="ECO:0007669"/>
    <property type="project" value="UniProtKB-KW"/>
</dbReference>
<evidence type="ECO:0000256" key="8">
    <source>
        <dbReference type="ARBA" id="ARBA00023047"/>
    </source>
</evidence>
<dbReference type="GO" id="GO:0046930">
    <property type="term" value="C:pore complex"/>
    <property type="evidence" value="ECO:0007669"/>
    <property type="project" value="UniProtKB-KW"/>
</dbReference>
<sequence length="263" mass="29025">MKFFVKLLCLPLIAVLTGCSMARDIPYFKGLQSSEDAVGVVQHEARICPDDMLSIIVSGIDPLAVAPFNLPVVAYQSPGSENIYSTPSFQPYLVDKEGYIDFPVIGKMKLGGLLKSEAIAYIKKQLEPYLKDPIITIQFMSYKVTVLGEVARPNTYTINTERVSILEALGRAGDLTIYGRRDNVLLIREKEGGVKEYVRINLNDTDILTSEYYYLQQNDVIYVEANKTKVTSASSTNVSLYLSALSTLASMATVIVSIVVNAK</sequence>
<keyword evidence="5" id="KW-0762">Sugar transport</keyword>
<organism evidence="19 20">
    <name type="scientific">Candidatus Aphodosoma intestinipullorum</name>
    <dbReference type="NCBI Taxonomy" id="2840674"/>
    <lineage>
        <taxon>Bacteria</taxon>
        <taxon>Pseudomonadati</taxon>
        <taxon>Bacteroidota</taxon>
        <taxon>Bacteroidia</taxon>
        <taxon>Bacteroidales</taxon>
        <taxon>Candidatus Aphodosoma</taxon>
    </lineage>
</organism>
<feature type="transmembrane region" description="Helical" evidence="15">
    <location>
        <begin position="238"/>
        <end position="260"/>
    </location>
</feature>
<evidence type="ECO:0000313" key="20">
    <source>
        <dbReference type="Proteomes" id="UP000712007"/>
    </source>
</evidence>
<evidence type="ECO:0000313" key="19">
    <source>
        <dbReference type="EMBL" id="MBO8440482.1"/>
    </source>
</evidence>
<evidence type="ECO:0000259" key="17">
    <source>
        <dbReference type="Pfam" id="PF02563"/>
    </source>
</evidence>
<keyword evidence="10" id="KW-0626">Porin</keyword>
<dbReference type="Pfam" id="PF02563">
    <property type="entry name" value="Poly_export"/>
    <property type="match status" value="1"/>
</dbReference>
<keyword evidence="8" id="KW-0625">Polysaccharide transport</keyword>
<accession>A0A940DM26</accession>
<protein>
    <submittedName>
        <fullName evidence="19">Polysaccharide biosynthesis/export family protein</fullName>
    </submittedName>
</protein>
<reference evidence="19" key="2">
    <citation type="journal article" date="2021" name="PeerJ">
        <title>Extensive microbial diversity within the chicken gut microbiome revealed by metagenomics and culture.</title>
        <authorList>
            <person name="Gilroy R."/>
            <person name="Ravi A."/>
            <person name="Getino M."/>
            <person name="Pursley I."/>
            <person name="Horton D.L."/>
            <person name="Alikhan N.F."/>
            <person name="Baker D."/>
            <person name="Gharbi K."/>
            <person name="Hall N."/>
            <person name="Watson M."/>
            <person name="Adriaenssens E.M."/>
            <person name="Foster-Nyarko E."/>
            <person name="Jarju S."/>
            <person name="Secka A."/>
            <person name="Antonio M."/>
            <person name="Oren A."/>
            <person name="Chaudhuri R.R."/>
            <person name="La Ragione R."/>
            <person name="Hildebrand F."/>
            <person name="Pallen M.J."/>
        </authorList>
    </citation>
    <scope>NUCLEOTIDE SEQUENCE</scope>
    <source>
        <strain evidence="19">3924</strain>
    </source>
</reference>
<evidence type="ECO:0000256" key="13">
    <source>
        <dbReference type="ARBA" id="ARBA00023237"/>
    </source>
</evidence>
<feature type="domain" description="SLBB" evidence="18">
    <location>
        <begin position="143"/>
        <end position="223"/>
    </location>
</feature>
<evidence type="ECO:0000259" key="18">
    <source>
        <dbReference type="Pfam" id="PF22461"/>
    </source>
</evidence>
<keyword evidence="15" id="KW-1133">Transmembrane helix</keyword>
<feature type="domain" description="Polysaccharide export protein N-terminal" evidence="17">
    <location>
        <begin position="42"/>
        <end position="138"/>
    </location>
</feature>
<keyword evidence="11 15" id="KW-0472">Membrane</keyword>
<comment type="subcellular location">
    <subcellularLocation>
        <location evidence="1">Cell outer membrane</location>
        <topology evidence="1">Multi-pass membrane protein</topology>
    </subcellularLocation>
</comment>
<dbReference type="GO" id="GO:0015159">
    <property type="term" value="F:polysaccharide transmembrane transporter activity"/>
    <property type="evidence" value="ECO:0007669"/>
    <property type="project" value="InterPro"/>
</dbReference>
<dbReference type="GO" id="GO:0006811">
    <property type="term" value="P:monoatomic ion transport"/>
    <property type="evidence" value="ECO:0007669"/>
    <property type="project" value="UniProtKB-KW"/>
</dbReference>
<keyword evidence="6 15" id="KW-0812">Transmembrane</keyword>
<feature type="signal peptide" evidence="16">
    <location>
        <begin position="1"/>
        <end position="22"/>
    </location>
</feature>
<evidence type="ECO:0000256" key="1">
    <source>
        <dbReference type="ARBA" id="ARBA00004571"/>
    </source>
</evidence>
<name>A0A940DM26_9BACT</name>
<dbReference type="InterPro" id="IPR003715">
    <property type="entry name" value="Poly_export_N"/>
</dbReference>
<evidence type="ECO:0000256" key="10">
    <source>
        <dbReference type="ARBA" id="ARBA00023114"/>
    </source>
</evidence>
<dbReference type="InterPro" id="IPR054765">
    <property type="entry name" value="SLBB_dom"/>
</dbReference>
<evidence type="ECO:0000256" key="2">
    <source>
        <dbReference type="ARBA" id="ARBA00009450"/>
    </source>
</evidence>
<keyword evidence="13" id="KW-0998">Cell outer membrane</keyword>
<dbReference type="Gene3D" id="3.10.560.10">
    <property type="entry name" value="Outer membrane lipoprotein wza domain like"/>
    <property type="match status" value="1"/>
</dbReference>
<evidence type="ECO:0000256" key="7">
    <source>
        <dbReference type="ARBA" id="ARBA00022729"/>
    </source>
</evidence>
<comment type="caution">
    <text evidence="19">The sequence shown here is derived from an EMBL/GenBank/DDBJ whole genome shotgun (WGS) entry which is preliminary data.</text>
</comment>
<comment type="similarity">
    <text evidence="2">Belongs to the BexD/CtrA/VexA family.</text>
</comment>
<evidence type="ECO:0000256" key="9">
    <source>
        <dbReference type="ARBA" id="ARBA00023065"/>
    </source>
</evidence>
<dbReference type="EMBL" id="JADIMV010000130">
    <property type="protein sequence ID" value="MBO8440482.1"/>
    <property type="molecule type" value="Genomic_DNA"/>
</dbReference>
<evidence type="ECO:0000256" key="4">
    <source>
        <dbReference type="ARBA" id="ARBA00022452"/>
    </source>
</evidence>
<keyword evidence="14" id="KW-0449">Lipoprotein</keyword>
<reference evidence="19" key="1">
    <citation type="submission" date="2020-10" db="EMBL/GenBank/DDBJ databases">
        <authorList>
            <person name="Gilroy R."/>
        </authorList>
    </citation>
    <scope>NUCLEOTIDE SEQUENCE</scope>
    <source>
        <strain evidence="19">3924</strain>
    </source>
</reference>
<dbReference type="Pfam" id="PF22461">
    <property type="entry name" value="SLBB_2"/>
    <property type="match status" value="1"/>
</dbReference>
<keyword evidence="3" id="KW-0813">Transport</keyword>
<dbReference type="InterPro" id="IPR049712">
    <property type="entry name" value="Poly_export"/>
</dbReference>
<dbReference type="PANTHER" id="PTHR33619">
    <property type="entry name" value="POLYSACCHARIDE EXPORT PROTEIN GFCE-RELATED"/>
    <property type="match status" value="1"/>
</dbReference>
<keyword evidence="12" id="KW-0564">Palmitate</keyword>
<dbReference type="AlphaFoldDB" id="A0A940DM26"/>
<dbReference type="PANTHER" id="PTHR33619:SF3">
    <property type="entry name" value="POLYSACCHARIDE EXPORT PROTEIN GFCE-RELATED"/>
    <property type="match status" value="1"/>
</dbReference>
<gene>
    <name evidence="19" type="ORF">IAC51_07515</name>
</gene>
<keyword evidence="7 16" id="KW-0732">Signal</keyword>
<evidence type="ECO:0000256" key="16">
    <source>
        <dbReference type="SAM" id="SignalP"/>
    </source>
</evidence>
<evidence type="ECO:0000256" key="11">
    <source>
        <dbReference type="ARBA" id="ARBA00023136"/>
    </source>
</evidence>
<proteinExistence type="inferred from homology"/>
<evidence type="ECO:0000256" key="6">
    <source>
        <dbReference type="ARBA" id="ARBA00022692"/>
    </source>
</evidence>
<keyword evidence="4" id="KW-1134">Transmembrane beta strand</keyword>
<feature type="chain" id="PRO_5037259219" evidence="16">
    <location>
        <begin position="23"/>
        <end position="263"/>
    </location>
</feature>
<evidence type="ECO:0000256" key="15">
    <source>
        <dbReference type="SAM" id="Phobius"/>
    </source>
</evidence>
<evidence type="ECO:0000256" key="14">
    <source>
        <dbReference type="ARBA" id="ARBA00023288"/>
    </source>
</evidence>
<dbReference type="GO" id="GO:0009279">
    <property type="term" value="C:cell outer membrane"/>
    <property type="evidence" value="ECO:0007669"/>
    <property type="project" value="UniProtKB-SubCell"/>
</dbReference>
<evidence type="ECO:0000256" key="5">
    <source>
        <dbReference type="ARBA" id="ARBA00022597"/>
    </source>
</evidence>
<dbReference type="Proteomes" id="UP000712007">
    <property type="component" value="Unassembled WGS sequence"/>
</dbReference>